<gene>
    <name evidence="2" type="ORF">BCO_0007500</name>
</gene>
<proteinExistence type="predicted"/>
<dbReference type="InterPro" id="IPR018330">
    <property type="entry name" value="RecT_fam"/>
</dbReference>
<dbReference type="AlphaFoldDB" id="W5T377"/>
<name>W5T377_9SPIR</name>
<dbReference type="GO" id="GO:0006259">
    <property type="term" value="P:DNA metabolic process"/>
    <property type="evidence" value="ECO:0007669"/>
    <property type="project" value="InterPro"/>
</dbReference>
<dbReference type="HOGENOM" id="CLU_068626_0_0_12"/>
<accession>W5T377</accession>
<keyword evidence="1" id="KW-0175">Coiled coil</keyword>
<feature type="coiled-coil region" evidence="1">
    <location>
        <begin position="19"/>
        <end position="46"/>
    </location>
</feature>
<dbReference type="EMBL" id="CP005771">
    <property type="protein sequence ID" value="AHH11771.1"/>
    <property type="molecule type" value="Genomic_DNA"/>
</dbReference>
<reference evidence="2" key="1">
    <citation type="submission" date="2013-04" db="EMBL/GenBank/DDBJ databases">
        <title>Comparative Genomics of Relapsing Fever Spirochetes.</title>
        <authorList>
            <person name="Schwan T.G."/>
            <person name="Raffel S.J."/>
            <person name="Porcella S.F."/>
            <person name="Martens C.A."/>
            <person name="Bruno D.P."/>
            <person name="Ricklefs S.M."/>
            <person name="Barbian K.B."/>
        </authorList>
    </citation>
    <scope>NUCLEOTIDE SEQUENCE</scope>
    <source>
        <strain evidence="2">Co53</strain>
        <plasmid evidence="2">unnamed</plasmid>
    </source>
</reference>
<protein>
    <submittedName>
        <fullName evidence="2">ERF superfamily protein</fullName>
    </submittedName>
</protein>
<evidence type="ECO:0000256" key="1">
    <source>
        <dbReference type="SAM" id="Coils"/>
    </source>
</evidence>
<dbReference type="Pfam" id="PF03837">
    <property type="entry name" value="RecT"/>
    <property type="match status" value="1"/>
</dbReference>
<geneLocation type="plasmid" evidence="2">
    <name>unnamed</name>
</geneLocation>
<organism evidence="2">
    <name type="scientific">Borrelia coriaceae ATCC 43381</name>
    <dbReference type="NCBI Taxonomy" id="1408429"/>
    <lineage>
        <taxon>Bacteria</taxon>
        <taxon>Pseudomonadati</taxon>
        <taxon>Spirochaetota</taxon>
        <taxon>Spirochaetia</taxon>
        <taxon>Spirochaetales</taxon>
        <taxon>Borreliaceae</taxon>
        <taxon>Borrelia</taxon>
    </lineage>
</organism>
<evidence type="ECO:0000313" key="2">
    <source>
        <dbReference type="EMBL" id="AHH11771.1"/>
    </source>
</evidence>
<dbReference type="GO" id="GO:0003677">
    <property type="term" value="F:DNA binding"/>
    <property type="evidence" value="ECO:0007669"/>
    <property type="project" value="InterPro"/>
</dbReference>
<sequence length="414" mass="48214">MTKTIFAIYLYSLVTSKGVQIMNNKIQNIKNKMGKANKSLKRKEVKDTVTSSQNIVTNENQAKIEYSITRGEISTTINTIADKMNSNNIYEVWKAYKSMYGLKGMDFASEREILTLLQINNLNPFKKEAYIIPFNGRYTVVVAYQTLLIRAYEAGYNRYTLEFKEEPVKTRKFDFKGNIVEREDLQCTAYFKSDDGSRYSFSILLSEYYKNTPIWRDKQIFMLRKCAVSCLCRTLPGAGLESMPYIREELGDVDIICEEQNIQKIENTKTTDSKSTMKMQSISHDSMLFSNETVKRVPSKYYYYKNLLQASKRMHSQLDNTPFDSLEMIDKFLHQLQEDDDSNILNYFENKPELKTVEYWTRLLNCYLKKTESDPGVVEGFSKFLVCREPKYGQSPLRLFGSIASDENFSYLCK</sequence>
<keyword evidence="2" id="KW-0614">Plasmid</keyword>